<dbReference type="RefSeq" id="WP_390196626.1">
    <property type="nucleotide sequence ID" value="NZ_JBHSDV010000001.1"/>
</dbReference>
<dbReference type="InterPro" id="IPR036491">
    <property type="entry name" value="YugN-like_sf"/>
</dbReference>
<comment type="caution">
    <text evidence="1">The sequence shown here is derived from an EMBL/GenBank/DDBJ whole genome shotgun (WGS) entry which is preliminary data.</text>
</comment>
<sequence>MYELQSTIENKVFPFQQIKIELEKAGYSLNGAWEYDHGYFDYKLANEDGYHFLRVPFHAINGDIDSDEAIIKMDTPYLLTHQYQNNVDAYAESSVMQAAFNQFQSPTDKDADIPSQYVTKGKQVLSELEVLLNNIPSK</sequence>
<organism evidence="1 2">
    <name type="scientific">Gracilibacillus marinus</name>
    <dbReference type="NCBI Taxonomy" id="630535"/>
    <lineage>
        <taxon>Bacteria</taxon>
        <taxon>Bacillati</taxon>
        <taxon>Bacillota</taxon>
        <taxon>Bacilli</taxon>
        <taxon>Bacillales</taxon>
        <taxon>Bacillaceae</taxon>
        <taxon>Gracilibacillus</taxon>
    </lineage>
</organism>
<dbReference type="SUPFAM" id="SSF160755">
    <property type="entry name" value="YugN-like"/>
    <property type="match status" value="1"/>
</dbReference>
<dbReference type="Proteomes" id="UP001595880">
    <property type="component" value="Unassembled WGS sequence"/>
</dbReference>
<reference evidence="2" key="1">
    <citation type="journal article" date="2019" name="Int. J. Syst. Evol. Microbiol.">
        <title>The Global Catalogue of Microorganisms (GCM) 10K type strain sequencing project: providing services to taxonomists for standard genome sequencing and annotation.</title>
        <authorList>
            <consortium name="The Broad Institute Genomics Platform"/>
            <consortium name="The Broad Institute Genome Sequencing Center for Infectious Disease"/>
            <person name="Wu L."/>
            <person name="Ma J."/>
        </authorList>
    </citation>
    <scope>NUCLEOTIDE SEQUENCE [LARGE SCALE GENOMIC DNA]</scope>
    <source>
        <strain evidence="2">KACC 14058</strain>
    </source>
</reference>
<evidence type="ECO:0000313" key="2">
    <source>
        <dbReference type="Proteomes" id="UP001595880"/>
    </source>
</evidence>
<evidence type="ECO:0000313" key="1">
    <source>
        <dbReference type="EMBL" id="MFC4387176.1"/>
    </source>
</evidence>
<protein>
    <submittedName>
        <fullName evidence="1">YugN family protein</fullName>
    </submittedName>
</protein>
<dbReference type="InterPro" id="IPR014967">
    <property type="entry name" value="Uncharacterised_YugN-like"/>
</dbReference>
<proteinExistence type="predicted"/>
<name>A0ABV8VVT0_9BACI</name>
<dbReference type="Gene3D" id="3.30.310.100">
    <property type="entry name" value="YugN-like"/>
    <property type="match status" value="1"/>
</dbReference>
<accession>A0ABV8VVT0</accession>
<dbReference type="Pfam" id="PF08868">
    <property type="entry name" value="YugN"/>
    <property type="match status" value="1"/>
</dbReference>
<dbReference type="EMBL" id="JBHSDV010000001">
    <property type="protein sequence ID" value="MFC4387176.1"/>
    <property type="molecule type" value="Genomic_DNA"/>
</dbReference>
<keyword evidence="2" id="KW-1185">Reference proteome</keyword>
<gene>
    <name evidence="1" type="ORF">ACFOZ1_05065</name>
</gene>